<evidence type="ECO:0000256" key="1">
    <source>
        <dbReference type="ARBA" id="ARBA00004651"/>
    </source>
</evidence>
<evidence type="ECO:0000256" key="4">
    <source>
        <dbReference type="ARBA" id="ARBA00022692"/>
    </source>
</evidence>
<dbReference type="Gene3D" id="1.10.3720.10">
    <property type="entry name" value="MetI-like"/>
    <property type="match status" value="1"/>
</dbReference>
<evidence type="ECO:0000259" key="8">
    <source>
        <dbReference type="PROSITE" id="PS50928"/>
    </source>
</evidence>
<name>A0ABU0CUL1_9BACI</name>
<sequence>MKMEADIKQKTDIVGKFRGNWKRWLIHLFPIPALLVYVSFVVIPICSAFAYSLFEWRGIQRGQFVGLDNFVRLFTVEPFNWMFWNAFKNNVTYFVIEMIAQNGIAFILAYILYTKIKGAEFFKAAFFLPRILSVIIVGFLWKLILNPNFGALNVLLSKVGLGDWARPWLGDPHTALIAIILVNSWFGLGFAVLIFLAGLQSIPRDVIEAARLDGARGPRLIFFIILPLIVPSITIVTVYTFIHAFEAFELIYAMQGSQGEPYYSTDTLAVYFYRLAFGGSAGDSVAIGLGSALAVVLFLIIASISALFLYLVRKKTVTY</sequence>
<reference evidence="9 10" key="1">
    <citation type="submission" date="2023-07" db="EMBL/GenBank/DDBJ databases">
        <title>Genomic Encyclopedia of Type Strains, Phase IV (KMG-IV): sequencing the most valuable type-strain genomes for metagenomic binning, comparative biology and taxonomic classification.</title>
        <authorList>
            <person name="Goeker M."/>
        </authorList>
    </citation>
    <scope>NUCLEOTIDE SEQUENCE [LARGE SCALE GENOMIC DNA]</scope>
    <source>
        <strain evidence="9 10">DSM 17740</strain>
    </source>
</reference>
<feature type="transmembrane region" description="Helical" evidence="7">
    <location>
        <begin position="125"/>
        <end position="144"/>
    </location>
</feature>
<evidence type="ECO:0000256" key="6">
    <source>
        <dbReference type="ARBA" id="ARBA00023136"/>
    </source>
</evidence>
<feature type="transmembrane region" description="Helical" evidence="7">
    <location>
        <begin position="220"/>
        <end position="242"/>
    </location>
</feature>
<proteinExistence type="inferred from homology"/>
<comment type="caution">
    <text evidence="9">The sequence shown here is derived from an EMBL/GenBank/DDBJ whole genome shotgun (WGS) entry which is preliminary data.</text>
</comment>
<feature type="transmembrane region" description="Helical" evidence="7">
    <location>
        <begin position="285"/>
        <end position="312"/>
    </location>
</feature>
<evidence type="ECO:0000313" key="9">
    <source>
        <dbReference type="EMBL" id="MDQ0340019.1"/>
    </source>
</evidence>
<comment type="subcellular location">
    <subcellularLocation>
        <location evidence="1 7">Cell membrane</location>
        <topology evidence="1 7">Multi-pass membrane protein</topology>
    </subcellularLocation>
</comment>
<dbReference type="PANTHER" id="PTHR30193:SF37">
    <property type="entry name" value="INNER MEMBRANE ABC TRANSPORTER PERMEASE PROTEIN YCJO"/>
    <property type="match status" value="1"/>
</dbReference>
<feature type="transmembrane region" description="Helical" evidence="7">
    <location>
        <begin position="175"/>
        <end position="199"/>
    </location>
</feature>
<evidence type="ECO:0000256" key="7">
    <source>
        <dbReference type="RuleBase" id="RU363032"/>
    </source>
</evidence>
<dbReference type="SUPFAM" id="SSF161098">
    <property type="entry name" value="MetI-like"/>
    <property type="match status" value="1"/>
</dbReference>
<keyword evidence="4 7" id="KW-0812">Transmembrane</keyword>
<keyword evidence="5 7" id="KW-1133">Transmembrane helix</keyword>
<dbReference type="Pfam" id="PF00528">
    <property type="entry name" value="BPD_transp_1"/>
    <property type="match status" value="1"/>
</dbReference>
<feature type="domain" description="ABC transmembrane type-1" evidence="8">
    <location>
        <begin position="87"/>
        <end position="308"/>
    </location>
</feature>
<evidence type="ECO:0000313" key="10">
    <source>
        <dbReference type="Proteomes" id="UP001232445"/>
    </source>
</evidence>
<dbReference type="InterPro" id="IPR051393">
    <property type="entry name" value="ABC_transporter_permease"/>
</dbReference>
<dbReference type="PANTHER" id="PTHR30193">
    <property type="entry name" value="ABC TRANSPORTER PERMEASE PROTEIN"/>
    <property type="match status" value="1"/>
</dbReference>
<dbReference type="InterPro" id="IPR000515">
    <property type="entry name" value="MetI-like"/>
</dbReference>
<keyword evidence="6 7" id="KW-0472">Membrane</keyword>
<dbReference type="EMBL" id="JAUSUQ010000010">
    <property type="protein sequence ID" value="MDQ0340019.1"/>
    <property type="molecule type" value="Genomic_DNA"/>
</dbReference>
<dbReference type="Proteomes" id="UP001232445">
    <property type="component" value="Unassembled WGS sequence"/>
</dbReference>
<protein>
    <submittedName>
        <fullName evidence="9">Raffinose/stachyose/melibiose transport system permease protein</fullName>
    </submittedName>
</protein>
<keyword evidence="2 7" id="KW-0813">Transport</keyword>
<accession>A0ABU0CUL1</accession>
<keyword evidence="10" id="KW-1185">Reference proteome</keyword>
<dbReference type="CDD" id="cd06261">
    <property type="entry name" value="TM_PBP2"/>
    <property type="match status" value="1"/>
</dbReference>
<evidence type="ECO:0000256" key="2">
    <source>
        <dbReference type="ARBA" id="ARBA00022448"/>
    </source>
</evidence>
<comment type="similarity">
    <text evidence="7">Belongs to the binding-protein-dependent transport system permease family.</text>
</comment>
<dbReference type="InterPro" id="IPR035906">
    <property type="entry name" value="MetI-like_sf"/>
</dbReference>
<organism evidence="9 10">
    <name type="scientific">Caldalkalibacillus uzonensis</name>
    <dbReference type="NCBI Taxonomy" id="353224"/>
    <lineage>
        <taxon>Bacteria</taxon>
        <taxon>Bacillati</taxon>
        <taxon>Bacillota</taxon>
        <taxon>Bacilli</taxon>
        <taxon>Bacillales</taxon>
        <taxon>Bacillaceae</taxon>
        <taxon>Caldalkalibacillus</taxon>
    </lineage>
</organism>
<feature type="transmembrane region" description="Helical" evidence="7">
    <location>
        <begin position="24"/>
        <end position="51"/>
    </location>
</feature>
<gene>
    <name evidence="9" type="ORF">J2S00_002814</name>
</gene>
<dbReference type="PROSITE" id="PS50928">
    <property type="entry name" value="ABC_TM1"/>
    <property type="match status" value="1"/>
</dbReference>
<evidence type="ECO:0000256" key="5">
    <source>
        <dbReference type="ARBA" id="ARBA00022989"/>
    </source>
</evidence>
<feature type="transmembrane region" description="Helical" evidence="7">
    <location>
        <begin position="91"/>
        <end position="113"/>
    </location>
</feature>
<evidence type="ECO:0000256" key="3">
    <source>
        <dbReference type="ARBA" id="ARBA00022475"/>
    </source>
</evidence>
<keyword evidence="3" id="KW-1003">Cell membrane</keyword>